<dbReference type="Proteomes" id="UP001597186">
    <property type="component" value="Unassembled WGS sequence"/>
</dbReference>
<dbReference type="SUPFAM" id="SSF51735">
    <property type="entry name" value="NAD(P)-binding Rossmann-fold domains"/>
    <property type="match status" value="1"/>
</dbReference>
<proteinExistence type="predicted"/>
<dbReference type="InterPro" id="IPR036291">
    <property type="entry name" value="NAD(P)-bd_dom_sf"/>
</dbReference>
<accession>A0ABW4EEP5</accession>
<evidence type="ECO:0000313" key="1">
    <source>
        <dbReference type="EMBL" id="MFD1509838.1"/>
    </source>
</evidence>
<gene>
    <name evidence="1" type="ORF">ACFTOW_10520</name>
</gene>
<protein>
    <submittedName>
        <fullName evidence="1">Epimerase</fullName>
    </submittedName>
</protein>
<dbReference type="Gene3D" id="3.40.50.720">
    <property type="entry name" value="NAD(P)-binding Rossmann-like Domain"/>
    <property type="match status" value="1"/>
</dbReference>
<organism evidence="1 2">
    <name type="scientific">Lacimonas salitolerans</name>
    <dbReference type="NCBI Taxonomy" id="1323750"/>
    <lineage>
        <taxon>Bacteria</taxon>
        <taxon>Pseudomonadati</taxon>
        <taxon>Pseudomonadota</taxon>
        <taxon>Alphaproteobacteria</taxon>
        <taxon>Rhodobacterales</taxon>
        <taxon>Paracoccaceae</taxon>
        <taxon>Lacimonas</taxon>
    </lineage>
</organism>
<keyword evidence="2" id="KW-1185">Reference proteome</keyword>
<name>A0ABW4EEP5_9RHOB</name>
<dbReference type="EMBL" id="JBHUDD010000055">
    <property type="protein sequence ID" value="MFD1509838.1"/>
    <property type="molecule type" value="Genomic_DNA"/>
</dbReference>
<reference evidence="2" key="1">
    <citation type="journal article" date="2019" name="Int. J. Syst. Evol. Microbiol.">
        <title>The Global Catalogue of Microorganisms (GCM) 10K type strain sequencing project: providing services to taxonomists for standard genome sequencing and annotation.</title>
        <authorList>
            <consortium name="The Broad Institute Genomics Platform"/>
            <consortium name="The Broad Institute Genome Sequencing Center for Infectious Disease"/>
            <person name="Wu L."/>
            <person name="Ma J."/>
        </authorList>
    </citation>
    <scope>NUCLEOTIDE SEQUENCE [LARGE SCALE GENOMIC DNA]</scope>
    <source>
        <strain evidence="2">CGMCC 1.12477</strain>
    </source>
</reference>
<comment type="caution">
    <text evidence="1">The sequence shown here is derived from an EMBL/GenBank/DDBJ whole genome shotgun (WGS) entry which is preliminary data.</text>
</comment>
<evidence type="ECO:0000313" key="2">
    <source>
        <dbReference type="Proteomes" id="UP001597186"/>
    </source>
</evidence>
<sequence length="301" mass="33587">MTGTLLLLGANGRFGTNIAKAFKRAGWQVRGFDRARDDLDRAAAMADVIAMGWNPPYHRWAAEMADQHARVRRVALRHDCTVILPGNVYVYGDQSGPVWDQDTPHRATNPLGRLRIEMEAAYRDEGVRTILLRAGDYIDTAASGNLFDKVMAHRIGRGVFFYPDRADIPHAWGFLPDFARACLALTEARDTLPRFADIPFPGYTLTGQDMAAALARVTGRAIRLRPLPWWQLRLAQVVMPSIKGNFEMRYLWSLPQRLDGTLLDTLLPGFQHTPLDDALAQAIAPLHQSGVATRMSAQTAR</sequence>
<dbReference type="RefSeq" id="WP_379915404.1">
    <property type="nucleotide sequence ID" value="NZ_JBHUDD010000055.1"/>
</dbReference>